<comment type="subunit">
    <text evidence="10">Homotrimer; The trimer binds only one molecule of glutathione.</text>
</comment>
<evidence type="ECO:0000313" key="14">
    <source>
        <dbReference type="EMBL" id="QZP26245.1"/>
    </source>
</evidence>
<evidence type="ECO:0000256" key="4">
    <source>
        <dbReference type="ARBA" id="ARBA00022679"/>
    </source>
</evidence>
<dbReference type="PANTHER" id="PTHR10689:SF6">
    <property type="entry name" value="MICROSOMAL GLUTATHIONE S-TRANSFERASE 1"/>
    <property type="match status" value="1"/>
</dbReference>
<dbReference type="PANTHER" id="PTHR10689">
    <property type="entry name" value="MICROSOMAL GLUTATHIONE S-TRANSFERASE 1"/>
    <property type="match status" value="1"/>
</dbReference>
<evidence type="ECO:0000256" key="10">
    <source>
        <dbReference type="ARBA" id="ARBA00038540"/>
    </source>
</evidence>
<accession>A0ABX9B098</accession>
<comment type="catalytic activity">
    <reaction evidence="12">
        <text>RX + glutathione = an S-substituted glutathione + a halide anion + H(+)</text>
        <dbReference type="Rhea" id="RHEA:16437"/>
        <dbReference type="ChEBI" id="CHEBI:15378"/>
        <dbReference type="ChEBI" id="CHEBI:16042"/>
        <dbReference type="ChEBI" id="CHEBI:17792"/>
        <dbReference type="ChEBI" id="CHEBI:57925"/>
        <dbReference type="ChEBI" id="CHEBI:90779"/>
        <dbReference type="EC" id="2.5.1.18"/>
    </reaction>
    <physiologicalReaction direction="left-to-right" evidence="12">
        <dbReference type="Rhea" id="RHEA:16438"/>
    </physiologicalReaction>
</comment>
<dbReference type="InterPro" id="IPR040162">
    <property type="entry name" value="MGST1-like"/>
</dbReference>
<name>A0ABX9B098_9PSED</name>
<evidence type="ECO:0000256" key="6">
    <source>
        <dbReference type="ARBA" id="ARBA00022824"/>
    </source>
</evidence>
<dbReference type="SUPFAM" id="SSF161084">
    <property type="entry name" value="MAPEG domain-like"/>
    <property type="match status" value="1"/>
</dbReference>
<keyword evidence="15" id="KW-1185">Reference proteome</keyword>
<evidence type="ECO:0000256" key="11">
    <source>
        <dbReference type="ARBA" id="ARBA00039397"/>
    </source>
</evidence>
<dbReference type="Gene3D" id="1.20.120.550">
    <property type="entry name" value="Membrane associated eicosanoid/glutathione metabolism-like domain"/>
    <property type="match status" value="1"/>
</dbReference>
<comment type="function">
    <text evidence="1">Conjugation of reduced glutathione to a wide number of exogenous and endogenous hydrophobic electrophiles.</text>
</comment>
<sequence>MSVVLYSYTLCVLVLFAKMFAISLYQGAYRIGRLTFKNAEDAGFVGRPASAEELPQVSRASQAWMNDLENIPLFFVLGGIYVLLEGPAGPAVWLFSLFTAARIVHTVTYLARWQPWRTLAYAVGVVCLFGIAGLIIAQLAARAG</sequence>
<dbReference type="RefSeq" id="WP_028690310.1">
    <property type="nucleotide sequence ID" value="NZ_CP081966.1"/>
</dbReference>
<keyword evidence="7 13" id="KW-1133">Transmembrane helix</keyword>
<gene>
    <name evidence="14" type="ORF">K5H97_26240</name>
</gene>
<proteinExistence type="predicted"/>
<evidence type="ECO:0000256" key="2">
    <source>
        <dbReference type="ARBA" id="ARBA00004477"/>
    </source>
</evidence>
<dbReference type="InterPro" id="IPR023352">
    <property type="entry name" value="MAPEG-like_dom_sf"/>
</dbReference>
<evidence type="ECO:0000256" key="7">
    <source>
        <dbReference type="ARBA" id="ARBA00022989"/>
    </source>
</evidence>
<keyword evidence="4" id="KW-0808">Transferase</keyword>
<evidence type="ECO:0000313" key="15">
    <source>
        <dbReference type="Proteomes" id="UP000825591"/>
    </source>
</evidence>
<evidence type="ECO:0000256" key="5">
    <source>
        <dbReference type="ARBA" id="ARBA00022692"/>
    </source>
</evidence>
<keyword evidence="8" id="KW-0007">Acetylation</keyword>
<dbReference type="EMBL" id="CP081966">
    <property type="protein sequence ID" value="QZP26245.1"/>
    <property type="molecule type" value="Genomic_DNA"/>
</dbReference>
<comment type="subcellular location">
    <subcellularLocation>
        <location evidence="2">Endoplasmic reticulum membrane</location>
        <topology evidence="2">Multi-pass membrane protein</topology>
    </subcellularLocation>
</comment>
<evidence type="ECO:0000256" key="3">
    <source>
        <dbReference type="ARBA" id="ARBA00012452"/>
    </source>
</evidence>
<evidence type="ECO:0000256" key="9">
    <source>
        <dbReference type="ARBA" id="ARBA00023136"/>
    </source>
</evidence>
<reference evidence="14 15" key="1">
    <citation type="submission" date="2021-08" db="EMBL/GenBank/DDBJ databases">
        <title>Bactericidal Effect of Pseudomonas oryziphila sp. nov., a novel Pseudomonas Species Against Xanthomonas oryzae Reduces Disease Severity of Bacterial Leaf Streak of Rice.</title>
        <authorList>
            <person name="Yang R."/>
            <person name="Li S."/>
            <person name="Li Y."/>
            <person name="Yan Y."/>
            <person name="Fang Y."/>
            <person name="Zou L."/>
            <person name="Chen G."/>
        </authorList>
    </citation>
    <scope>NUCLEOTIDE SEQUENCE [LARGE SCALE GENOMIC DNA]</scope>
    <source>
        <strain evidence="14 15">DSM 17497</strain>
    </source>
</reference>
<keyword evidence="5 13" id="KW-0812">Transmembrane</keyword>
<organism evidence="14 15">
    <name type="scientific">Pseudomonas mosselii</name>
    <dbReference type="NCBI Taxonomy" id="78327"/>
    <lineage>
        <taxon>Bacteria</taxon>
        <taxon>Pseudomonadati</taxon>
        <taxon>Pseudomonadota</taxon>
        <taxon>Gammaproteobacteria</taxon>
        <taxon>Pseudomonadales</taxon>
        <taxon>Pseudomonadaceae</taxon>
        <taxon>Pseudomonas</taxon>
    </lineage>
</organism>
<evidence type="ECO:0000256" key="13">
    <source>
        <dbReference type="SAM" id="Phobius"/>
    </source>
</evidence>
<dbReference type="Proteomes" id="UP000825591">
    <property type="component" value="Chromosome"/>
</dbReference>
<dbReference type="EC" id="2.5.1.18" evidence="3"/>
<evidence type="ECO:0000256" key="8">
    <source>
        <dbReference type="ARBA" id="ARBA00022990"/>
    </source>
</evidence>
<protein>
    <recommendedName>
        <fullName evidence="11">Microsomal glutathione S-transferase 1</fullName>
        <ecNumber evidence="3">2.5.1.18</ecNumber>
    </recommendedName>
</protein>
<feature type="transmembrane region" description="Helical" evidence="13">
    <location>
        <begin position="118"/>
        <end position="141"/>
    </location>
</feature>
<dbReference type="InterPro" id="IPR001129">
    <property type="entry name" value="Membr-assoc_MAPEG"/>
</dbReference>
<evidence type="ECO:0000256" key="12">
    <source>
        <dbReference type="ARBA" id="ARBA00049385"/>
    </source>
</evidence>
<keyword evidence="9 13" id="KW-0472">Membrane</keyword>
<evidence type="ECO:0000256" key="1">
    <source>
        <dbReference type="ARBA" id="ARBA00003701"/>
    </source>
</evidence>
<keyword evidence="6" id="KW-0256">Endoplasmic reticulum</keyword>
<dbReference type="Pfam" id="PF01124">
    <property type="entry name" value="MAPEG"/>
    <property type="match status" value="1"/>
</dbReference>
<feature type="transmembrane region" description="Helical" evidence="13">
    <location>
        <begin position="6"/>
        <end position="25"/>
    </location>
</feature>